<dbReference type="GO" id="GO:0005524">
    <property type="term" value="F:ATP binding"/>
    <property type="evidence" value="ECO:0007669"/>
    <property type="project" value="UniProtKB-KW"/>
</dbReference>
<reference evidence="7 8" key="1">
    <citation type="submission" date="2019-04" db="EMBL/GenBank/DDBJ databases">
        <title>Chromosome genome assembly for Takifugu flavidus.</title>
        <authorList>
            <person name="Xiao S."/>
        </authorList>
    </citation>
    <scope>NUCLEOTIDE SEQUENCE [LARGE SCALE GENOMIC DNA]</scope>
    <source>
        <strain evidence="7">HTHZ2018</strain>
        <tissue evidence="7">Muscle</tissue>
    </source>
</reference>
<keyword evidence="1" id="KW-0723">Serine/threonine-protein kinase</keyword>
<evidence type="ECO:0000256" key="5">
    <source>
        <dbReference type="ARBA" id="ARBA00022840"/>
    </source>
</evidence>
<dbReference type="GO" id="GO:0004674">
    <property type="term" value="F:protein serine/threonine kinase activity"/>
    <property type="evidence" value="ECO:0007669"/>
    <property type="project" value="UniProtKB-KW"/>
</dbReference>
<evidence type="ECO:0000256" key="2">
    <source>
        <dbReference type="ARBA" id="ARBA00022679"/>
    </source>
</evidence>
<dbReference type="SMART" id="SM00133">
    <property type="entry name" value="S_TK_X"/>
    <property type="match status" value="1"/>
</dbReference>
<keyword evidence="3" id="KW-0547">Nucleotide-binding</keyword>
<evidence type="ECO:0000256" key="1">
    <source>
        <dbReference type="ARBA" id="ARBA00022527"/>
    </source>
</evidence>
<dbReference type="Pfam" id="PF00433">
    <property type="entry name" value="Pkinase_C"/>
    <property type="match status" value="1"/>
</dbReference>
<evidence type="ECO:0000259" key="6">
    <source>
        <dbReference type="SMART" id="SM00133"/>
    </source>
</evidence>
<feature type="domain" description="AGC-kinase C-terminal" evidence="6">
    <location>
        <begin position="105"/>
        <end position="152"/>
    </location>
</feature>
<dbReference type="Gene3D" id="3.30.200.20">
    <property type="entry name" value="Phosphorylase Kinase, domain 1"/>
    <property type="match status" value="1"/>
</dbReference>
<organism evidence="7 8">
    <name type="scientific">Takifugu flavidus</name>
    <name type="common">sansaifugu</name>
    <dbReference type="NCBI Taxonomy" id="433684"/>
    <lineage>
        <taxon>Eukaryota</taxon>
        <taxon>Metazoa</taxon>
        <taxon>Chordata</taxon>
        <taxon>Craniata</taxon>
        <taxon>Vertebrata</taxon>
        <taxon>Euteleostomi</taxon>
        <taxon>Actinopterygii</taxon>
        <taxon>Neopterygii</taxon>
        <taxon>Teleostei</taxon>
        <taxon>Neoteleostei</taxon>
        <taxon>Acanthomorphata</taxon>
        <taxon>Eupercaria</taxon>
        <taxon>Tetraodontiformes</taxon>
        <taxon>Tetradontoidea</taxon>
        <taxon>Tetraodontidae</taxon>
        <taxon>Takifugu</taxon>
    </lineage>
</organism>
<evidence type="ECO:0000256" key="3">
    <source>
        <dbReference type="ARBA" id="ARBA00022741"/>
    </source>
</evidence>
<dbReference type="InterPro" id="IPR017892">
    <property type="entry name" value="Pkinase_C"/>
</dbReference>
<keyword evidence="5" id="KW-0067">ATP-binding</keyword>
<keyword evidence="2" id="KW-0808">Transferase</keyword>
<proteinExistence type="predicted"/>
<gene>
    <name evidence="7" type="ORF">D4764_18G0004560</name>
</gene>
<name>A0A5C6NU68_9TELE</name>
<protein>
    <submittedName>
        <fullName evidence="7">Protein kinase C beta type</fullName>
    </submittedName>
</protein>
<dbReference type="AlphaFoldDB" id="A0A5C6NU68"/>
<keyword evidence="8" id="KW-1185">Reference proteome</keyword>
<accession>A0A5C6NU68</accession>
<keyword evidence="4 7" id="KW-0418">Kinase</keyword>
<evidence type="ECO:0000256" key="4">
    <source>
        <dbReference type="ARBA" id="ARBA00022777"/>
    </source>
</evidence>
<dbReference type="EMBL" id="RHFK02000010">
    <property type="protein sequence ID" value="TWW69650.1"/>
    <property type="molecule type" value="Genomic_DNA"/>
</dbReference>
<comment type="caution">
    <text evidence="7">The sequence shown here is derived from an EMBL/GenBank/DDBJ whole genome shotgun (WGS) entry which is preliminary data.</text>
</comment>
<evidence type="ECO:0000313" key="8">
    <source>
        <dbReference type="Proteomes" id="UP000324091"/>
    </source>
</evidence>
<sequence>MKRFLQEALLSDHCKQVILELAPQHMSLSPPCFIILVDHSSCGWLSCCHRVNSNVQQSECLSSTWIRGRRCAPVDIEPRCLRWSWAGRDRDVLVDGGSSSEVMGWLKTKRSRRDTCNFDKEFTKMPVDLTPTDKLVIMNLDQDDFLGFSYTNPEYAAPAN</sequence>
<dbReference type="InterPro" id="IPR000961">
    <property type="entry name" value="AGC-kinase_C"/>
</dbReference>
<dbReference type="Proteomes" id="UP000324091">
    <property type="component" value="Chromosome 18"/>
</dbReference>
<evidence type="ECO:0000313" key="7">
    <source>
        <dbReference type="EMBL" id="TWW69650.1"/>
    </source>
</evidence>